<evidence type="ECO:0000259" key="2">
    <source>
        <dbReference type="Pfam" id="PF09449"/>
    </source>
</evidence>
<dbReference type="PROSITE" id="PS51257">
    <property type="entry name" value="PROKAR_LIPOPROTEIN"/>
    <property type="match status" value="1"/>
</dbReference>
<proteinExistence type="predicted"/>
<dbReference type="AlphaFoldDB" id="A0AAF1BSG0"/>
<dbReference type="RefSeq" id="WP_101678844.1">
    <property type="nucleotide sequence ID" value="NZ_CAUPGZ010000009.1"/>
</dbReference>
<dbReference type="InterPro" id="IPR018567">
    <property type="entry name" value="DUF2020"/>
</dbReference>
<dbReference type="InterPro" id="IPR016123">
    <property type="entry name" value="Mog1/PsbP_a/b/a-sand"/>
</dbReference>
<organism evidence="3 4">
    <name type="scientific">Corynebacterium pyruviciproducens</name>
    <dbReference type="NCBI Taxonomy" id="598660"/>
    <lineage>
        <taxon>Bacteria</taxon>
        <taxon>Bacillati</taxon>
        <taxon>Actinomycetota</taxon>
        <taxon>Actinomycetes</taxon>
        <taxon>Mycobacteriales</taxon>
        <taxon>Corynebacteriaceae</taxon>
        <taxon>Corynebacterium</taxon>
    </lineage>
</organism>
<feature type="domain" description="DUF2020" evidence="2">
    <location>
        <begin position="58"/>
        <end position="183"/>
    </location>
</feature>
<accession>A0AAF1BSG0</accession>
<dbReference type="SUPFAM" id="SSF55724">
    <property type="entry name" value="Mog1p/PsbP-like"/>
    <property type="match status" value="1"/>
</dbReference>
<dbReference type="Proteomes" id="UP000234560">
    <property type="component" value="Chromosome"/>
</dbReference>
<keyword evidence="1" id="KW-0732">Signal</keyword>
<name>A0AAF1BSG0_9CORY</name>
<protein>
    <submittedName>
        <fullName evidence="3">DUF2020 domain-containing protein</fullName>
    </submittedName>
</protein>
<dbReference type="EMBL" id="CP136958">
    <property type="protein sequence ID" value="WOT02194.1"/>
    <property type="molecule type" value="Genomic_DNA"/>
</dbReference>
<feature type="signal peptide" evidence="1">
    <location>
        <begin position="1"/>
        <end position="25"/>
    </location>
</feature>
<feature type="chain" id="PRO_5042124125" evidence="1">
    <location>
        <begin position="26"/>
        <end position="183"/>
    </location>
</feature>
<evidence type="ECO:0000256" key="1">
    <source>
        <dbReference type="SAM" id="SignalP"/>
    </source>
</evidence>
<sequence>MMRRIAFGLLPVMVLAGCSGGPSSASGPSGSSGVTVSSAPSSAAVAPVSAGVNAVQDGPCPYLDAQVVADFNGQKVLRTAVDPSFDPVACQFWSYGDAPQLTVLVRHMGSVDDARAVVDHYAPIGSTSPASSPAGWDGGRGPVDGGAVYAVSKDDAAVVITTDQEQSVKAELVAEEVIRNLGL</sequence>
<evidence type="ECO:0000313" key="3">
    <source>
        <dbReference type="EMBL" id="WOT02194.1"/>
    </source>
</evidence>
<dbReference type="Pfam" id="PF09449">
    <property type="entry name" value="DUF2020"/>
    <property type="match status" value="1"/>
</dbReference>
<gene>
    <name evidence="3" type="ORF">CYJ47_13300</name>
</gene>
<reference evidence="3" key="2">
    <citation type="submission" date="2023-10" db="EMBL/GenBank/DDBJ databases">
        <authorList>
            <person name="Choi B."/>
        </authorList>
    </citation>
    <scope>NUCLEOTIDE SEQUENCE</scope>
    <source>
        <strain evidence="3">UMB0763</strain>
    </source>
</reference>
<reference evidence="3" key="1">
    <citation type="submission" date="2017-12" db="EMBL/GenBank/DDBJ databases">
        <authorList>
            <person name="Thomas-White K."/>
            <person name="Wolfe A.J."/>
        </authorList>
    </citation>
    <scope>NUCLEOTIDE SEQUENCE</scope>
    <source>
        <strain evidence="3">UMB0763</strain>
    </source>
</reference>
<dbReference type="Gene3D" id="3.40.1000.10">
    <property type="entry name" value="Mog1/PsbP, alpha/beta/alpha sandwich"/>
    <property type="match status" value="1"/>
</dbReference>
<dbReference type="KEGG" id="cpyr:CYJ47_13300"/>
<evidence type="ECO:0000313" key="4">
    <source>
        <dbReference type="Proteomes" id="UP000234560"/>
    </source>
</evidence>